<dbReference type="InterPro" id="IPR044880">
    <property type="entry name" value="NCX_ion-bd_dom_sf"/>
</dbReference>
<gene>
    <name evidence="7" type="ORF">QV01_08510</name>
</gene>
<comment type="subcellular location">
    <subcellularLocation>
        <location evidence="1">Membrane</location>
        <topology evidence="1">Multi-pass membrane protein</topology>
    </subcellularLocation>
</comment>
<dbReference type="PANTHER" id="PTHR10846:SF8">
    <property type="entry name" value="INNER MEMBRANE PROTEIN YRBG"/>
    <property type="match status" value="1"/>
</dbReference>
<evidence type="ECO:0000256" key="1">
    <source>
        <dbReference type="ARBA" id="ARBA00004141"/>
    </source>
</evidence>
<comment type="caution">
    <text evidence="7">The sequence shown here is derived from an EMBL/GenBank/DDBJ whole genome shotgun (WGS) entry which is preliminary data.</text>
</comment>
<dbReference type="PATRIC" id="fig|505345.7.peg.1688"/>
<feature type="transmembrane region" description="Helical" evidence="5">
    <location>
        <begin position="238"/>
        <end position="262"/>
    </location>
</feature>
<evidence type="ECO:0000256" key="2">
    <source>
        <dbReference type="ARBA" id="ARBA00022692"/>
    </source>
</evidence>
<feature type="transmembrane region" description="Helical" evidence="5">
    <location>
        <begin position="36"/>
        <end position="60"/>
    </location>
</feature>
<dbReference type="AlphaFoldDB" id="A0A1A7NNE2"/>
<keyword evidence="2 5" id="KW-0812">Transmembrane</keyword>
<organism evidence="7 8">
    <name type="scientific">Gallibacterium genomosp. 3</name>
    <dbReference type="NCBI Taxonomy" id="505345"/>
    <lineage>
        <taxon>Bacteria</taxon>
        <taxon>Pseudomonadati</taxon>
        <taxon>Pseudomonadota</taxon>
        <taxon>Gammaproteobacteria</taxon>
        <taxon>Pasteurellales</taxon>
        <taxon>Pasteurellaceae</taxon>
        <taxon>Gallibacterium</taxon>
    </lineage>
</organism>
<dbReference type="GO" id="GO:0005262">
    <property type="term" value="F:calcium channel activity"/>
    <property type="evidence" value="ECO:0007669"/>
    <property type="project" value="TreeGrafter"/>
</dbReference>
<keyword evidence="8" id="KW-1185">Reference proteome</keyword>
<evidence type="ECO:0000256" key="5">
    <source>
        <dbReference type="SAM" id="Phobius"/>
    </source>
</evidence>
<feature type="transmembrane region" description="Helical" evidence="5">
    <location>
        <begin position="135"/>
        <end position="153"/>
    </location>
</feature>
<dbReference type="OrthoDB" id="9794225at2"/>
<name>A0A1A7NNE2_9PAST</name>
<keyword evidence="4 5" id="KW-0472">Membrane</keyword>
<feature type="transmembrane region" description="Helical" evidence="5">
    <location>
        <begin position="268"/>
        <end position="286"/>
    </location>
</feature>
<dbReference type="InterPro" id="IPR004481">
    <property type="entry name" value="K/Na/Ca-exchanger"/>
</dbReference>
<protein>
    <submittedName>
        <fullName evidence="7">Sodium:proton exchanger</fullName>
    </submittedName>
</protein>
<dbReference type="GO" id="GO:0005886">
    <property type="term" value="C:plasma membrane"/>
    <property type="evidence" value="ECO:0007669"/>
    <property type="project" value="TreeGrafter"/>
</dbReference>
<accession>A0A1A7NNE2</accession>
<evidence type="ECO:0000256" key="3">
    <source>
        <dbReference type="ARBA" id="ARBA00022989"/>
    </source>
</evidence>
<evidence type="ECO:0000313" key="8">
    <source>
        <dbReference type="Proteomes" id="UP000243558"/>
    </source>
</evidence>
<feature type="transmembrane region" description="Helical" evidence="5">
    <location>
        <begin position="72"/>
        <end position="93"/>
    </location>
</feature>
<evidence type="ECO:0000313" key="7">
    <source>
        <dbReference type="EMBL" id="OBW91133.1"/>
    </source>
</evidence>
<keyword evidence="3 5" id="KW-1133">Transmembrane helix</keyword>
<feature type="transmembrane region" description="Helical" evidence="5">
    <location>
        <begin position="105"/>
        <end position="123"/>
    </location>
</feature>
<dbReference type="InterPro" id="IPR004837">
    <property type="entry name" value="NaCa_Exmemb"/>
</dbReference>
<feature type="transmembrane region" description="Helical" evidence="5">
    <location>
        <begin position="298"/>
        <end position="314"/>
    </location>
</feature>
<dbReference type="PANTHER" id="PTHR10846">
    <property type="entry name" value="SODIUM/POTASSIUM/CALCIUM EXCHANGER"/>
    <property type="match status" value="1"/>
</dbReference>
<feature type="domain" description="Sodium/calcium exchanger membrane region" evidence="6">
    <location>
        <begin position="174"/>
        <end position="313"/>
    </location>
</feature>
<feature type="domain" description="Sodium/calcium exchanger membrane region" evidence="6">
    <location>
        <begin position="3"/>
        <end position="149"/>
    </location>
</feature>
<reference evidence="7 8" key="1">
    <citation type="submission" date="2014-11" db="EMBL/GenBank/DDBJ databases">
        <title>Pan-genome of Gallibacterium spp.</title>
        <authorList>
            <person name="Kudirkiene E."/>
            <person name="Bojesen A.M."/>
        </authorList>
    </citation>
    <scope>NUCLEOTIDE SEQUENCE [LARGE SCALE GENOMIC DNA]</scope>
    <source>
        <strain evidence="7 8">F151</strain>
    </source>
</reference>
<dbReference type="Proteomes" id="UP000243558">
    <property type="component" value="Unassembled WGS sequence"/>
</dbReference>
<dbReference type="EMBL" id="JTJM01000041">
    <property type="protein sequence ID" value="OBW91133.1"/>
    <property type="molecule type" value="Genomic_DNA"/>
</dbReference>
<dbReference type="GO" id="GO:0008273">
    <property type="term" value="F:calcium, potassium:sodium antiporter activity"/>
    <property type="evidence" value="ECO:0007669"/>
    <property type="project" value="TreeGrafter"/>
</dbReference>
<sequence>MEYITLLVGIVFILWGADRFTDGAIALARRFQINELVIGLTIVAFGTSLPEFITSFWGALKGNSGVSVGNIIGSNLFNTLVIVGASAIATPIAIKASSIKKEIPFSLLAAIAFILLCFDKFLNAQNTDYISRADGLILLLFFIIFLSYTFSSAKQHDLEADNEPTTLLPLSKVAFYLIIGLAVLIWGGDLFVSGAIQIAQNFGISEAVIGLTIVAAGTSLPELATSVFAAKKGSSDLAIGNVVGSNIFNIFFVMGACSAMFPLSVGDISYLDFAMLIISTILLWLFAATGKKITRSEGTILLASYGIYLAYLLTTL</sequence>
<dbReference type="Gene3D" id="1.20.1420.30">
    <property type="entry name" value="NCX, central ion-binding region"/>
    <property type="match status" value="1"/>
</dbReference>
<dbReference type="GO" id="GO:0006874">
    <property type="term" value="P:intracellular calcium ion homeostasis"/>
    <property type="evidence" value="ECO:0007669"/>
    <property type="project" value="TreeGrafter"/>
</dbReference>
<feature type="transmembrane region" description="Helical" evidence="5">
    <location>
        <begin position="173"/>
        <end position="192"/>
    </location>
</feature>
<dbReference type="RefSeq" id="WP_065239690.1">
    <property type="nucleotide sequence ID" value="NZ_JTJM01000041.1"/>
</dbReference>
<proteinExistence type="predicted"/>
<evidence type="ECO:0000256" key="4">
    <source>
        <dbReference type="ARBA" id="ARBA00023136"/>
    </source>
</evidence>
<dbReference type="NCBIfam" id="TIGR00367">
    <property type="entry name" value="calcium/sodium antiporter"/>
    <property type="match status" value="1"/>
</dbReference>
<dbReference type="Pfam" id="PF01699">
    <property type="entry name" value="Na_Ca_ex"/>
    <property type="match status" value="2"/>
</dbReference>
<evidence type="ECO:0000259" key="6">
    <source>
        <dbReference type="Pfam" id="PF01699"/>
    </source>
</evidence>